<accession>A0A6M3LE89</accession>
<dbReference type="PROSITE" id="PS51257">
    <property type="entry name" value="PROKAR_LIPOPROTEIN"/>
    <property type="match status" value="1"/>
</dbReference>
<protein>
    <recommendedName>
        <fullName evidence="3">Lipoprotein</fullName>
    </recommendedName>
</protein>
<sequence length="111" mass="12767">MRTLAYYILALTLTGCRFAPPPVDPQPCERCAIIDEITAWADTNYVYNYRVAIERDAINQRWNVQIFRPYHWGRDCISFPCAMFAALSPSLADAWDEVLGNYTAAKERDAR</sequence>
<reference evidence="2" key="1">
    <citation type="submission" date="2020-03" db="EMBL/GenBank/DDBJ databases">
        <title>The deep terrestrial virosphere.</title>
        <authorList>
            <person name="Holmfeldt K."/>
            <person name="Nilsson E."/>
            <person name="Simone D."/>
            <person name="Lopez-Fernandez M."/>
            <person name="Wu X."/>
            <person name="de Brujin I."/>
            <person name="Lundin D."/>
            <person name="Andersson A."/>
            <person name="Bertilsson S."/>
            <person name="Dopson M."/>
        </authorList>
    </citation>
    <scope>NUCLEOTIDE SEQUENCE</scope>
    <source>
        <strain evidence="1">MM415A06293</strain>
        <strain evidence="2">MM415B04506</strain>
    </source>
</reference>
<proteinExistence type="predicted"/>
<gene>
    <name evidence="1" type="ORF">MM415A06293_0009</name>
    <name evidence="2" type="ORF">MM415B04506_0008</name>
</gene>
<dbReference type="EMBL" id="MT143090">
    <property type="protein sequence ID" value="QJA92713.1"/>
    <property type="molecule type" value="Genomic_DNA"/>
</dbReference>
<evidence type="ECO:0000313" key="1">
    <source>
        <dbReference type="EMBL" id="QJA68518.1"/>
    </source>
</evidence>
<organism evidence="2">
    <name type="scientific">viral metagenome</name>
    <dbReference type="NCBI Taxonomy" id="1070528"/>
    <lineage>
        <taxon>unclassified sequences</taxon>
        <taxon>metagenomes</taxon>
        <taxon>organismal metagenomes</taxon>
    </lineage>
</organism>
<dbReference type="EMBL" id="MT141624">
    <property type="protein sequence ID" value="QJA68518.1"/>
    <property type="molecule type" value="Genomic_DNA"/>
</dbReference>
<name>A0A6M3LE89_9ZZZZ</name>
<evidence type="ECO:0008006" key="3">
    <source>
        <dbReference type="Google" id="ProtNLM"/>
    </source>
</evidence>
<evidence type="ECO:0000313" key="2">
    <source>
        <dbReference type="EMBL" id="QJA92713.1"/>
    </source>
</evidence>
<dbReference type="AlphaFoldDB" id="A0A6M3LE89"/>